<comment type="caution">
    <text evidence="11">The sequence shown here is derived from an EMBL/GenBank/DDBJ whole genome shotgun (WGS) entry which is preliminary data.</text>
</comment>
<evidence type="ECO:0000313" key="11">
    <source>
        <dbReference type="EMBL" id="KAI3428743.1"/>
    </source>
</evidence>
<feature type="binding site" evidence="7">
    <location>
        <position position="82"/>
    </location>
    <ligand>
        <name>S-adenosyl-L-methionine</name>
        <dbReference type="ChEBI" id="CHEBI:59789"/>
    </ligand>
</feature>
<keyword evidence="2 7" id="KW-0489">Methyltransferase</keyword>
<accession>A0A9D4YVQ7</accession>
<evidence type="ECO:0000256" key="7">
    <source>
        <dbReference type="PROSITE-ProRule" id="PRU01026"/>
    </source>
</evidence>
<evidence type="ECO:0000256" key="6">
    <source>
        <dbReference type="ARBA" id="ARBA00061109"/>
    </source>
</evidence>
<evidence type="ECO:0000256" key="4">
    <source>
        <dbReference type="ARBA" id="ARBA00022691"/>
    </source>
</evidence>
<evidence type="ECO:0000256" key="2">
    <source>
        <dbReference type="ARBA" id="ARBA00022603"/>
    </source>
</evidence>
<dbReference type="PANTHER" id="PTHR11727">
    <property type="entry name" value="DIMETHYLADENOSINE TRANSFERASE"/>
    <property type="match status" value="1"/>
</dbReference>
<dbReference type="Pfam" id="PF00398">
    <property type="entry name" value="RrnaAD"/>
    <property type="match status" value="1"/>
</dbReference>
<dbReference type="InterPro" id="IPR001737">
    <property type="entry name" value="KsgA/Erm"/>
</dbReference>
<dbReference type="HAMAP" id="MF_00607">
    <property type="entry name" value="16SrRNA_methyltr_A"/>
    <property type="match status" value="1"/>
</dbReference>
<evidence type="ECO:0000256" key="8">
    <source>
        <dbReference type="RuleBase" id="RU362106"/>
    </source>
</evidence>
<keyword evidence="4 7" id="KW-0949">S-adenosyl-L-methionine</keyword>
<dbReference type="Proteomes" id="UP001055712">
    <property type="component" value="Unassembled WGS sequence"/>
</dbReference>
<keyword evidence="1 8" id="KW-0698">rRNA processing</keyword>
<evidence type="ECO:0000256" key="5">
    <source>
        <dbReference type="ARBA" id="ARBA00022884"/>
    </source>
</evidence>
<dbReference type="InterPro" id="IPR029063">
    <property type="entry name" value="SAM-dependent_MTases_sf"/>
</dbReference>
<evidence type="ECO:0000313" key="12">
    <source>
        <dbReference type="Proteomes" id="UP001055712"/>
    </source>
</evidence>
<keyword evidence="12" id="KW-1185">Reference proteome</keyword>
<dbReference type="GO" id="GO:0003723">
    <property type="term" value="F:RNA binding"/>
    <property type="evidence" value="ECO:0007669"/>
    <property type="project" value="UniProtKB-UniRule"/>
</dbReference>
<feature type="binding site" evidence="7">
    <location>
        <position position="110"/>
    </location>
    <ligand>
        <name>S-adenosyl-L-methionine</name>
        <dbReference type="ChEBI" id="CHEBI:59789"/>
    </ligand>
</feature>
<feature type="binding site" evidence="7">
    <location>
        <position position="61"/>
    </location>
    <ligand>
        <name>S-adenosyl-L-methionine</name>
        <dbReference type="ChEBI" id="CHEBI:59789"/>
    </ligand>
</feature>
<protein>
    <recommendedName>
        <fullName evidence="8">rRNA adenine N(6)-methyltransferase</fullName>
        <ecNumber evidence="8">2.1.1.-</ecNumber>
    </recommendedName>
</protein>
<dbReference type="FunFam" id="3.40.50.150:FF:000007">
    <property type="entry name" value="rRNA adenine N(6)-methyltransferase"/>
    <property type="match status" value="1"/>
</dbReference>
<keyword evidence="3 7" id="KW-0808">Transferase</keyword>
<dbReference type="InterPro" id="IPR020596">
    <property type="entry name" value="rRNA_Ade_Mease_Trfase_CS"/>
</dbReference>
<feature type="binding site" evidence="7">
    <location>
        <position position="34"/>
    </location>
    <ligand>
        <name>S-adenosyl-L-methionine</name>
        <dbReference type="ChEBI" id="CHEBI:59789"/>
    </ligand>
</feature>
<keyword evidence="5 7" id="KW-0694">RNA-binding</keyword>
<organism evidence="11 12">
    <name type="scientific">Chlorella vulgaris</name>
    <name type="common">Green alga</name>
    <dbReference type="NCBI Taxonomy" id="3077"/>
    <lineage>
        <taxon>Eukaryota</taxon>
        <taxon>Viridiplantae</taxon>
        <taxon>Chlorophyta</taxon>
        <taxon>core chlorophytes</taxon>
        <taxon>Trebouxiophyceae</taxon>
        <taxon>Chlorellales</taxon>
        <taxon>Chlorellaceae</taxon>
        <taxon>Chlorella clade</taxon>
        <taxon>Chlorella</taxon>
    </lineage>
</organism>
<dbReference type="PANTHER" id="PTHR11727:SF7">
    <property type="entry name" value="DIMETHYLADENOSINE TRANSFERASE-RELATED"/>
    <property type="match status" value="1"/>
</dbReference>
<gene>
    <name evidence="11" type="ORF">D9Q98_007566</name>
</gene>
<reference evidence="11" key="1">
    <citation type="journal article" date="2019" name="Plant J.">
        <title>Chlorella vulgaris genome assembly and annotation reveals the molecular basis for metabolic acclimation to high light conditions.</title>
        <authorList>
            <person name="Cecchin M."/>
            <person name="Marcolungo L."/>
            <person name="Rossato M."/>
            <person name="Girolomoni L."/>
            <person name="Cosentino E."/>
            <person name="Cuine S."/>
            <person name="Li-Beisson Y."/>
            <person name="Delledonne M."/>
            <person name="Ballottari M."/>
        </authorList>
    </citation>
    <scope>NUCLEOTIDE SEQUENCE</scope>
    <source>
        <strain evidence="11">211/11P</strain>
    </source>
</reference>
<dbReference type="EC" id="2.1.1.-" evidence="8"/>
<evidence type="ECO:0000259" key="10">
    <source>
        <dbReference type="SMART" id="SM00650"/>
    </source>
</evidence>
<dbReference type="EMBL" id="SIDB01000009">
    <property type="protein sequence ID" value="KAI3428743.1"/>
    <property type="molecule type" value="Genomic_DNA"/>
</dbReference>
<name>A0A9D4YVQ7_CHLVU</name>
<feature type="binding site" evidence="7">
    <location>
        <position position="125"/>
    </location>
    <ligand>
        <name>S-adenosyl-L-methionine</name>
        <dbReference type="ChEBI" id="CHEBI:59789"/>
    </ligand>
</feature>
<dbReference type="GO" id="GO:0000179">
    <property type="term" value="F:rRNA (adenine-N6,N6-)-dimethyltransferase activity"/>
    <property type="evidence" value="ECO:0007669"/>
    <property type="project" value="UniProtKB-UniRule"/>
</dbReference>
<feature type="domain" description="Ribosomal RNA adenine methylase transferase N-terminal" evidence="10">
    <location>
        <begin position="41"/>
        <end position="210"/>
    </location>
</feature>
<dbReference type="Gene3D" id="1.10.8.480">
    <property type="match status" value="1"/>
</dbReference>
<evidence type="ECO:0000256" key="3">
    <source>
        <dbReference type="ARBA" id="ARBA00022679"/>
    </source>
</evidence>
<dbReference type="CDD" id="cd02440">
    <property type="entry name" value="AdoMet_MTases"/>
    <property type="match status" value="1"/>
</dbReference>
<dbReference type="PROSITE" id="PS01131">
    <property type="entry name" value="RRNA_A_DIMETH"/>
    <property type="match status" value="1"/>
</dbReference>
<evidence type="ECO:0000256" key="9">
    <source>
        <dbReference type="SAM" id="MobiDB-lite"/>
    </source>
</evidence>
<dbReference type="SMART" id="SM00650">
    <property type="entry name" value="rADc"/>
    <property type="match status" value="1"/>
</dbReference>
<dbReference type="SUPFAM" id="SSF53335">
    <property type="entry name" value="S-adenosyl-L-methionine-dependent methyltransferases"/>
    <property type="match status" value="1"/>
</dbReference>
<reference evidence="11" key="2">
    <citation type="submission" date="2020-11" db="EMBL/GenBank/DDBJ databases">
        <authorList>
            <person name="Cecchin M."/>
            <person name="Marcolungo L."/>
            <person name="Rossato M."/>
            <person name="Girolomoni L."/>
            <person name="Cosentino E."/>
            <person name="Cuine S."/>
            <person name="Li-Beisson Y."/>
            <person name="Delledonne M."/>
            <person name="Ballottari M."/>
        </authorList>
    </citation>
    <scope>NUCLEOTIDE SEQUENCE</scope>
    <source>
        <strain evidence="11">211/11P</strain>
        <tissue evidence="11">Whole cell</tissue>
    </source>
</reference>
<dbReference type="NCBIfam" id="TIGR00755">
    <property type="entry name" value="ksgA"/>
    <property type="match status" value="1"/>
</dbReference>
<dbReference type="InterPro" id="IPR011530">
    <property type="entry name" value="rRNA_adenine_dimethylase"/>
</dbReference>
<evidence type="ECO:0000256" key="1">
    <source>
        <dbReference type="ARBA" id="ARBA00022552"/>
    </source>
</evidence>
<dbReference type="PROSITE" id="PS51689">
    <property type="entry name" value="SAM_RNA_A_N6_MT"/>
    <property type="match status" value="1"/>
</dbReference>
<dbReference type="OrthoDB" id="74991at2759"/>
<dbReference type="Gene3D" id="3.40.50.150">
    <property type="entry name" value="Vaccinia Virus protein VP39"/>
    <property type="match status" value="1"/>
</dbReference>
<comment type="similarity">
    <text evidence="6 7 8">Belongs to the class I-like SAM-binding methyltransferase superfamily. rRNA adenine N(6)-methyltransferase family.</text>
</comment>
<feature type="compositionally biased region" description="Acidic residues" evidence="9">
    <location>
        <begin position="295"/>
        <end position="309"/>
    </location>
</feature>
<dbReference type="AlphaFoldDB" id="A0A9D4YVQ7"/>
<sequence length="369" mass="39834">MSGLRAAGGVAKKSAKKAAGGFSGIEFHKSKGQHILKNPLVVQSIVDKAGVKSTDVVLEIGPGTGNLTMKLLERCKKVIAVELDPRMVLELTRRVQGTPYQNQLQIIHGDVMKVALPYFDICVANIPYQISSPLTFKLLSHRPCFRAAVIMYQHEFAMRLVAKAGDPSYSRLAVNTQLLARVHHLLKVGRNNFRPPPKVDSSVVRIEPRNPPPPVNLLEWDGLVRICFGRKNKTLGALFRQGNTLALLEQNYAVAQALHRAADGGEVDLVAAVNRMAMDAEAQLAAAAAAGGGGSDDEMEEGGGEDEEVAAAGGGSARKRRGKASEGFKEQVLEVLERSGLLERRASKMSQDDFLGLLATFNQAGIHFV</sequence>
<feature type="region of interest" description="Disordered" evidence="9">
    <location>
        <begin position="289"/>
        <end position="326"/>
    </location>
</feature>
<proteinExistence type="inferred from homology"/>
<feature type="binding site" evidence="7">
    <location>
        <position position="36"/>
    </location>
    <ligand>
        <name>S-adenosyl-L-methionine</name>
        <dbReference type="ChEBI" id="CHEBI:59789"/>
    </ligand>
</feature>
<dbReference type="InterPro" id="IPR020598">
    <property type="entry name" value="rRNA_Ade_methylase_Trfase_N"/>
</dbReference>